<keyword evidence="5" id="KW-1185">Reference proteome</keyword>
<organism evidence="4 5">
    <name type="scientific">Ilyodon furcidens</name>
    <name type="common">goldbreast splitfin</name>
    <dbReference type="NCBI Taxonomy" id="33524"/>
    <lineage>
        <taxon>Eukaryota</taxon>
        <taxon>Metazoa</taxon>
        <taxon>Chordata</taxon>
        <taxon>Craniata</taxon>
        <taxon>Vertebrata</taxon>
        <taxon>Euteleostomi</taxon>
        <taxon>Actinopterygii</taxon>
        <taxon>Neopterygii</taxon>
        <taxon>Teleostei</taxon>
        <taxon>Neoteleostei</taxon>
        <taxon>Acanthomorphata</taxon>
        <taxon>Ovalentaria</taxon>
        <taxon>Atherinomorphae</taxon>
        <taxon>Cyprinodontiformes</taxon>
        <taxon>Goodeidae</taxon>
        <taxon>Ilyodon</taxon>
    </lineage>
</organism>
<name>A0ABV0T848_9TELE</name>
<comment type="similarity">
    <text evidence="1">Belongs to the small GTPase superfamily. Rab family.</text>
</comment>
<dbReference type="Pfam" id="PF00071">
    <property type="entry name" value="Ras"/>
    <property type="match status" value="1"/>
</dbReference>
<reference evidence="4 5" key="1">
    <citation type="submission" date="2021-06" db="EMBL/GenBank/DDBJ databases">
        <authorList>
            <person name="Palmer J.M."/>
        </authorList>
    </citation>
    <scope>NUCLEOTIDE SEQUENCE [LARGE SCALE GENOMIC DNA]</scope>
    <source>
        <strain evidence="5">if_2019</strain>
        <tissue evidence="4">Muscle</tissue>
    </source>
</reference>
<dbReference type="SMART" id="SM00175">
    <property type="entry name" value="RAB"/>
    <property type="match status" value="1"/>
</dbReference>
<comment type="caution">
    <text evidence="4">The sequence shown here is derived from an EMBL/GenBank/DDBJ whole genome shotgun (WGS) entry which is preliminary data.</text>
</comment>
<evidence type="ECO:0000313" key="4">
    <source>
        <dbReference type="EMBL" id="MEQ2228916.1"/>
    </source>
</evidence>
<feature type="non-terminal residue" evidence="4">
    <location>
        <position position="1"/>
    </location>
</feature>
<accession>A0ABV0T848</accession>
<sequence>NKVLTIDGVKVKLQIWDTAGQERFRSVTHAYYRDAHALLLLYDVTNKSSFDNIQGSVHGYNTWMIKQQLDE</sequence>
<dbReference type="PROSITE" id="PS51421">
    <property type="entry name" value="RAS"/>
    <property type="match status" value="1"/>
</dbReference>
<evidence type="ECO:0000313" key="5">
    <source>
        <dbReference type="Proteomes" id="UP001482620"/>
    </source>
</evidence>
<keyword evidence="3" id="KW-0342">GTP-binding</keyword>
<proteinExistence type="inferred from homology"/>
<dbReference type="SUPFAM" id="SSF52540">
    <property type="entry name" value="P-loop containing nucleoside triphosphate hydrolases"/>
    <property type="match status" value="1"/>
</dbReference>
<keyword evidence="2" id="KW-0547">Nucleotide-binding</keyword>
<evidence type="ECO:0000256" key="1">
    <source>
        <dbReference type="ARBA" id="ARBA00006270"/>
    </source>
</evidence>
<dbReference type="PANTHER" id="PTHR47978">
    <property type="match status" value="1"/>
</dbReference>
<dbReference type="PROSITE" id="PS51419">
    <property type="entry name" value="RAB"/>
    <property type="match status" value="1"/>
</dbReference>
<protein>
    <submittedName>
        <fullName evidence="4">Ras- protein Rab-26</fullName>
    </submittedName>
</protein>
<dbReference type="Gene3D" id="3.40.50.300">
    <property type="entry name" value="P-loop containing nucleotide triphosphate hydrolases"/>
    <property type="match status" value="1"/>
</dbReference>
<dbReference type="InterPro" id="IPR001806">
    <property type="entry name" value="Small_GTPase"/>
</dbReference>
<dbReference type="Proteomes" id="UP001482620">
    <property type="component" value="Unassembled WGS sequence"/>
</dbReference>
<evidence type="ECO:0000256" key="3">
    <source>
        <dbReference type="ARBA" id="ARBA00023134"/>
    </source>
</evidence>
<dbReference type="EMBL" id="JAHRIQ010024279">
    <property type="protein sequence ID" value="MEQ2228916.1"/>
    <property type="molecule type" value="Genomic_DNA"/>
</dbReference>
<gene>
    <name evidence="4" type="primary">RAB26_2</name>
    <name evidence="4" type="ORF">ILYODFUR_013570</name>
</gene>
<dbReference type="InterPro" id="IPR027417">
    <property type="entry name" value="P-loop_NTPase"/>
</dbReference>
<evidence type="ECO:0000256" key="2">
    <source>
        <dbReference type="ARBA" id="ARBA00022741"/>
    </source>
</evidence>